<evidence type="ECO:0000313" key="4">
    <source>
        <dbReference type="Proteomes" id="UP000198870"/>
    </source>
</evidence>
<proteinExistence type="predicted"/>
<evidence type="ECO:0000313" key="3">
    <source>
        <dbReference type="EMBL" id="SCY78147.1"/>
    </source>
</evidence>
<reference evidence="3 4" key="1">
    <citation type="submission" date="2016-10" db="EMBL/GenBank/DDBJ databases">
        <authorList>
            <person name="de Groot N.N."/>
        </authorList>
    </citation>
    <scope>NUCLEOTIDE SEQUENCE [LARGE SCALE GENOMIC DNA]</scope>
    <source>
        <strain evidence="3 4">AA1</strain>
    </source>
</reference>
<dbReference type="PANTHER" id="PTHR43798:SF31">
    <property type="entry name" value="AB HYDROLASE SUPERFAMILY PROTEIN YCLE"/>
    <property type="match status" value="1"/>
</dbReference>
<dbReference type="OrthoDB" id="5342129at2"/>
<dbReference type="Pfam" id="PF00561">
    <property type="entry name" value="Abhydrolase_1"/>
    <property type="match status" value="1"/>
</dbReference>
<sequence length="266" mass="29636">MPRTIVNGLSMHYESHGDGPPLLLLHGLGSSLRDWEYQIAPFASRFRVLTVDLRGHGKSDKPKGPYSMALFAKDVGTFLKKHVSEPAHVVGLSMGGAVAFHLALDHGHLVKSMVVTNMSGMVPVDTFTQKRFYYSRLILSALMGPGAMGKFIAGHVFPKPEMAPLRETLTARWAENPRRPYLSSLRALKNWSVMDRLHRITCPALLIHSEHDYSPLDHKKEVAARMQNATLMTLPGTHHIVNVEEPASFNALVMNFLKSLEERPAE</sequence>
<evidence type="ECO:0000256" key="1">
    <source>
        <dbReference type="ARBA" id="ARBA00022801"/>
    </source>
</evidence>
<dbReference type="RefSeq" id="WP_092214141.1">
    <property type="nucleotide sequence ID" value="NZ_FMUX01000021.1"/>
</dbReference>
<evidence type="ECO:0000259" key="2">
    <source>
        <dbReference type="Pfam" id="PF00561"/>
    </source>
</evidence>
<dbReference type="PANTHER" id="PTHR43798">
    <property type="entry name" value="MONOACYLGLYCEROL LIPASE"/>
    <property type="match status" value="1"/>
</dbReference>
<name>A0A1G5IQ87_9BACT</name>
<dbReference type="GO" id="GO:0016020">
    <property type="term" value="C:membrane"/>
    <property type="evidence" value="ECO:0007669"/>
    <property type="project" value="TreeGrafter"/>
</dbReference>
<gene>
    <name evidence="3" type="ORF">SAMN05216233_12155</name>
</gene>
<keyword evidence="1" id="KW-0378">Hydrolase</keyword>
<keyword evidence="4" id="KW-1185">Reference proteome</keyword>
<dbReference type="InterPro" id="IPR029058">
    <property type="entry name" value="AB_hydrolase_fold"/>
</dbReference>
<dbReference type="Proteomes" id="UP000198870">
    <property type="component" value="Unassembled WGS sequence"/>
</dbReference>
<organism evidence="3 4">
    <name type="scientific">Desulfoluna spongiiphila</name>
    <dbReference type="NCBI Taxonomy" id="419481"/>
    <lineage>
        <taxon>Bacteria</taxon>
        <taxon>Pseudomonadati</taxon>
        <taxon>Thermodesulfobacteriota</taxon>
        <taxon>Desulfobacteria</taxon>
        <taxon>Desulfobacterales</taxon>
        <taxon>Desulfolunaceae</taxon>
        <taxon>Desulfoluna</taxon>
    </lineage>
</organism>
<dbReference type="AlphaFoldDB" id="A0A1G5IQ87"/>
<dbReference type="InterPro" id="IPR050266">
    <property type="entry name" value="AB_hydrolase_sf"/>
</dbReference>
<dbReference type="InterPro" id="IPR000073">
    <property type="entry name" value="AB_hydrolase_1"/>
</dbReference>
<feature type="domain" description="AB hydrolase-1" evidence="2">
    <location>
        <begin position="20"/>
        <end position="118"/>
    </location>
</feature>
<accession>A0A1G5IQ87</accession>
<dbReference type="GO" id="GO:0016787">
    <property type="term" value="F:hydrolase activity"/>
    <property type="evidence" value="ECO:0007669"/>
    <property type="project" value="UniProtKB-KW"/>
</dbReference>
<dbReference type="STRING" id="419481.SAMN05216233_12155"/>
<dbReference type="SUPFAM" id="SSF53474">
    <property type="entry name" value="alpha/beta-Hydrolases"/>
    <property type="match status" value="1"/>
</dbReference>
<protein>
    <submittedName>
        <fullName evidence="3">Pimeloyl-ACP methyl ester carboxylesterase</fullName>
    </submittedName>
</protein>
<dbReference type="Gene3D" id="3.40.50.1820">
    <property type="entry name" value="alpha/beta hydrolase"/>
    <property type="match status" value="1"/>
</dbReference>
<dbReference type="EMBL" id="FMUX01000021">
    <property type="protein sequence ID" value="SCY78147.1"/>
    <property type="molecule type" value="Genomic_DNA"/>
</dbReference>
<dbReference type="PRINTS" id="PR00111">
    <property type="entry name" value="ABHYDROLASE"/>
</dbReference>